<sequence length="342" mass="36214">MKPIAKILALSVMMAGAQTGFAQGDLGELLRGSQADAKYLAEGYISPFLRTYAAGINQGWYNTAKPHKIGGIDFTLSAAMVTIPGADRTYTVDNSRLNNIYLTGTTSGGAATGTGSVPTIFGKAAAPTYASKDPNTDVPIPGTNFDGPQGTDVFDDYLNGRVPVPVFNAGIGLPKGFELKVRWTPEIDFGDGQIKMIGFGVLHDIKQHIPGIKMLPFDLSAMIAYSKMDIGVAFNDDGSQRGEFTVQGTSVQAIISKKISVLTPYAAIGFGTGTSSLSVKGQYDLDGNGSTETKDPVSVEEKVVSPRMTAGLRLKLLILTIHADYTLQKYSTLTVGLGLSVR</sequence>
<evidence type="ECO:0008006" key="4">
    <source>
        <dbReference type="Google" id="ProtNLM"/>
    </source>
</evidence>
<evidence type="ECO:0000313" key="2">
    <source>
        <dbReference type="EMBL" id="GCC50152.1"/>
    </source>
</evidence>
<dbReference type="EMBL" id="BHXQ01000001">
    <property type="protein sequence ID" value="GCC50152.1"/>
    <property type="molecule type" value="Genomic_DNA"/>
</dbReference>
<dbReference type="Proteomes" id="UP000288227">
    <property type="component" value="Unassembled WGS sequence"/>
</dbReference>
<organism evidence="2 3">
    <name type="scientific">Chryseotalea sanaruensis</name>
    <dbReference type="NCBI Taxonomy" id="2482724"/>
    <lineage>
        <taxon>Bacteria</taxon>
        <taxon>Pseudomonadati</taxon>
        <taxon>Bacteroidota</taxon>
        <taxon>Cytophagia</taxon>
        <taxon>Cytophagales</taxon>
        <taxon>Chryseotaleaceae</taxon>
        <taxon>Chryseotalea</taxon>
    </lineage>
</organism>
<dbReference type="Pfam" id="PF20230">
    <property type="entry name" value="DUF6588"/>
    <property type="match status" value="1"/>
</dbReference>
<dbReference type="OrthoDB" id="9775382at2"/>
<feature type="chain" id="PRO_5019123156" description="Outer membrane protein beta-barrel domain-containing protein" evidence="1">
    <location>
        <begin position="23"/>
        <end position="342"/>
    </location>
</feature>
<comment type="caution">
    <text evidence="2">The sequence shown here is derived from an EMBL/GenBank/DDBJ whole genome shotgun (WGS) entry which is preliminary data.</text>
</comment>
<keyword evidence="3" id="KW-1185">Reference proteome</keyword>
<evidence type="ECO:0000313" key="3">
    <source>
        <dbReference type="Proteomes" id="UP000288227"/>
    </source>
</evidence>
<dbReference type="InterPro" id="IPR046495">
    <property type="entry name" value="DUF6588"/>
</dbReference>
<protein>
    <recommendedName>
        <fullName evidence="4">Outer membrane protein beta-barrel domain-containing protein</fullName>
    </recommendedName>
</protein>
<dbReference type="AlphaFoldDB" id="A0A401U5K1"/>
<reference evidence="2 3" key="1">
    <citation type="submission" date="2018-11" db="EMBL/GenBank/DDBJ databases">
        <title>Chryseotalea sanarue gen. nov., sp., nov., a member of the family Cytophagaceae, isolated from a brackish lake in Hamamatsu Japan.</title>
        <authorList>
            <person name="Maejima Y."/>
            <person name="Iino T."/>
            <person name="Muraguchi Y."/>
            <person name="Fukuda K."/>
            <person name="Ohkuma M."/>
            <person name="Moriuchi R."/>
            <person name="Dohra H."/>
            <person name="Kimbara K."/>
            <person name="Shintani M."/>
        </authorList>
    </citation>
    <scope>NUCLEOTIDE SEQUENCE [LARGE SCALE GENOMIC DNA]</scope>
    <source>
        <strain evidence="2 3">Ys</strain>
    </source>
</reference>
<evidence type="ECO:0000256" key="1">
    <source>
        <dbReference type="SAM" id="SignalP"/>
    </source>
</evidence>
<accession>A0A401U5K1</accession>
<proteinExistence type="predicted"/>
<dbReference type="RefSeq" id="WP_127120804.1">
    <property type="nucleotide sequence ID" value="NZ_BHXQ01000001.1"/>
</dbReference>
<keyword evidence="1" id="KW-0732">Signal</keyword>
<name>A0A401U5K1_9BACT</name>
<gene>
    <name evidence="2" type="ORF">SanaruYs_03670</name>
</gene>
<feature type="signal peptide" evidence="1">
    <location>
        <begin position="1"/>
        <end position="22"/>
    </location>
</feature>